<dbReference type="OrthoDB" id="9862265at2"/>
<dbReference type="EMBL" id="LVJH01000061">
    <property type="protein sequence ID" value="OAB35303.1"/>
    <property type="molecule type" value="Genomic_DNA"/>
</dbReference>
<accession>A0A162LWG9</accession>
<dbReference type="PROSITE" id="PS51257">
    <property type="entry name" value="PROKAR_LIPOPROTEIN"/>
    <property type="match status" value="1"/>
</dbReference>
<organism evidence="1 2">
    <name type="scientific">Paenibacillus glacialis</name>
    <dbReference type="NCBI Taxonomy" id="494026"/>
    <lineage>
        <taxon>Bacteria</taxon>
        <taxon>Bacillati</taxon>
        <taxon>Bacillota</taxon>
        <taxon>Bacilli</taxon>
        <taxon>Bacillales</taxon>
        <taxon>Paenibacillaceae</taxon>
        <taxon>Paenibacillus</taxon>
    </lineage>
</organism>
<dbReference type="RefSeq" id="WP_068537207.1">
    <property type="nucleotide sequence ID" value="NZ_LVJH01000061.1"/>
</dbReference>
<dbReference type="STRING" id="494026.PGLA_22115"/>
<sequence length="161" mass="17634">MMFRKKSLYHATIILLVTLVVVGCSPSKDKFVEEAPILIDTEEKELIVIDSITDKKEGVTSSSMADGTITMNGEGNIGFTYSGGAFLQVHIKNTGATEFEYKIKHMDDELVIQQGTLIPAESIDNTFDESLTDLPKGDYGVLFNQSTGAEMSAYVKTELNP</sequence>
<dbReference type="Proteomes" id="UP000076967">
    <property type="component" value="Unassembled WGS sequence"/>
</dbReference>
<gene>
    <name evidence="1" type="ORF">PGLA_22115</name>
</gene>
<evidence type="ECO:0000313" key="1">
    <source>
        <dbReference type="EMBL" id="OAB35303.1"/>
    </source>
</evidence>
<comment type="caution">
    <text evidence="1">The sequence shown here is derived from an EMBL/GenBank/DDBJ whole genome shotgun (WGS) entry which is preliminary data.</text>
</comment>
<name>A0A162LWG9_9BACL</name>
<keyword evidence="2" id="KW-1185">Reference proteome</keyword>
<dbReference type="AlphaFoldDB" id="A0A162LWG9"/>
<proteinExistence type="predicted"/>
<protein>
    <submittedName>
        <fullName evidence="1">Uncharacterized protein</fullName>
    </submittedName>
</protein>
<reference evidence="1 2" key="1">
    <citation type="submission" date="2016-03" db="EMBL/GenBank/DDBJ databases">
        <title>Draft genome sequence of Paenibacillus glacialis DSM 22343.</title>
        <authorList>
            <person name="Shin S.-K."/>
            <person name="Yi H."/>
        </authorList>
    </citation>
    <scope>NUCLEOTIDE SEQUENCE [LARGE SCALE GENOMIC DNA]</scope>
    <source>
        <strain evidence="1 2">DSM 22343</strain>
    </source>
</reference>
<evidence type="ECO:0000313" key="2">
    <source>
        <dbReference type="Proteomes" id="UP000076967"/>
    </source>
</evidence>